<keyword evidence="1" id="KW-0539">Nucleus</keyword>
<feature type="domain" description="Zn(2)-C6 fungal-type" evidence="3">
    <location>
        <begin position="10"/>
        <end position="38"/>
    </location>
</feature>
<dbReference type="AlphaFoldDB" id="A0A6A5TZ63"/>
<reference evidence="4" key="1">
    <citation type="journal article" date="2020" name="Stud. Mycol.">
        <title>101 Dothideomycetes genomes: a test case for predicting lifestyles and emergence of pathogens.</title>
        <authorList>
            <person name="Haridas S."/>
            <person name="Albert R."/>
            <person name="Binder M."/>
            <person name="Bloem J."/>
            <person name="Labutti K."/>
            <person name="Salamov A."/>
            <person name="Andreopoulos B."/>
            <person name="Baker S."/>
            <person name="Barry K."/>
            <person name="Bills G."/>
            <person name="Bluhm B."/>
            <person name="Cannon C."/>
            <person name="Castanera R."/>
            <person name="Culley D."/>
            <person name="Daum C."/>
            <person name="Ezra D."/>
            <person name="Gonzalez J."/>
            <person name="Henrissat B."/>
            <person name="Kuo A."/>
            <person name="Liang C."/>
            <person name="Lipzen A."/>
            <person name="Lutzoni F."/>
            <person name="Magnuson J."/>
            <person name="Mondo S."/>
            <person name="Nolan M."/>
            <person name="Ohm R."/>
            <person name="Pangilinan J."/>
            <person name="Park H.-J."/>
            <person name="Ramirez L."/>
            <person name="Alfaro M."/>
            <person name="Sun H."/>
            <person name="Tritt A."/>
            <person name="Yoshinaga Y."/>
            <person name="Zwiers L.-H."/>
            <person name="Turgeon B."/>
            <person name="Goodwin S."/>
            <person name="Spatafora J."/>
            <person name="Crous P."/>
            <person name="Grigoriev I."/>
        </authorList>
    </citation>
    <scope>NUCLEOTIDE SEQUENCE</scope>
    <source>
        <strain evidence="4">CBS 675.92</strain>
    </source>
</reference>
<dbReference type="PANTHER" id="PTHR38791">
    <property type="entry name" value="ZN(II)2CYS6 TRANSCRIPTION FACTOR (EUROFUNG)-RELATED-RELATED"/>
    <property type="match status" value="1"/>
</dbReference>
<proteinExistence type="predicted"/>
<accession>A0A6A5TZ63</accession>
<dbReference type="Pfam" id="PF00172">
    <property type="entry name" value="Zn_clus"/>
    <property type="match status" value="1"/>
</dbReference>
<dbReference type="PANTHER" id="PTHR38791:SF1">
    <property type="entry name" value="TRANSCRIPTION FACTOR, PUTATIVE-RELATED"/>
    <property type="match status" value="1"/>
</dbReference>
<dbReference type="InterPro" id="IPR053175">
    <property type="entry name" value="DHMBA_Reg_Transcription_Factor"/>
</dbReference>
<evidence type="ECO:0000259" key="3">
    <source>
        <dbReference type="PROSITE" id="PS50048"/>
    </source>
</evidence>
<keyword evidence="5" id="KW-1185">Reference proteome</keyword>
<gene>
    <name evidence="4" type="ORF">CC80DRAFT_37031</name>
</gene>
<dbReference type="GO" id="GO:0000981">
    <property type="term" value="F:DNA-binding transcription factor activity, RNA polymerase II-specific"/>
    <property type="evidence" value="ECO:0007669"/>
    <property type="project" value="InterPro"/>
</dbReference>
<dbReference type="SMART" id="SM00066">
    <property type="entry name" value="GAL4"/>
    <property type="match status" value="1"/>
</dbReference>
<evidence type="ECO:0000256" key="1">
    <source>
        <dbReference type="ARBA" id="ARBA00023242"/>
    </source>
</evidence>
<feature type="region of interest" description="Disordered" evidence="2">
    <location>
        <begin position="58"/>
        <end position="77"/>
    </location>
</feature>
<evidence type="ECO:0000313" key="5">
    <source>
        <dbReference type="Proteomes" id="UP000800035"/>
    </source>
</evidence>
<dbReference type="CDD" id="cd00067">
    <property type="entry name" value="GAL4"/>
    <property type="match status" value="1"/>
</dbReference>
<dbReference type="PROSITE" id="PS50048">
    <property type="entry name" value="ZN2_CY6_FUNGAL_2"/>
    <property type="match status" value="1"/>
</dbReference>
<dbReference type="PROSITE" id="PS00463">
    <property type="entry name" value="ZN2_CY6_FUNGAL_1"/>
    <property type="match status" value="1"/>
</dbReference>
<feature type="region of interest" description="Disordered" evidence="2">
    <location>
        <begin position="533"/>
        <end position="556"/>
    </location>
</feature>
<dbReference type="Gene3D" id="4.10.240.10">
    <property type="entry name" value="Zn(2)-C6 fungal-type DNA-binding domain"/>
    <property type="match status" value="1"/>
</dbReference>
<dbReference type="EMBL" id="ML976988">
    <property type="protein sequence ID" value="KAF1957931.1"/>
    <property type="molecule type" value="Genomic_DNA"/>
</dbReference>
<dbReference type="Proteomes" id="UP000800035">
    <property type="component" value="Unassembled WGS sequence"/>
</dbReference>
<dbReference type="SUPFAM" id="SSF57701">
    <property type="entry name" value="Zn2/Cys6 DNA-binding domain"/>
    <property type="match status" value="1"/>
</dbReference>
<dbReference type="InterPro" id="IPR001138">
    <property type="entry name" value="Zn2Cys6_DnaBD"/>
</dbReference>
<organism evidence="4 5">
    <name type="scientific">Byssothecium circinans</name>
    <dbReference type="NCBI Taxonomy" id="147558"/>
    <lineage>
        <taxon>Eukaryota</taxon>
        <taxon>Fungi</taxon>
        <taxon>Dikarya</taxon>
        <taxon>Ascomycota</taxon>
        <taxon>Pezizomycotina</taxon>
        <taxon>Dothideomycetes</taxon>
        <taxon>Pleosporomycetidae</taxon>
        <taxon>Pleosporales</taxon>
        <taxon>Massarineae</taxon>
        <taxon>Massarinaceae</taxon>
        <taxon>Byssothecium</taxon>
    </lineage>
</organism>
<dbReference type="InterPro" id="IPR036864">
    <property type="entry name" value="Zn2-C6_fun-type_DNA-bd_sf"/>
</dbReference>
<sequence>MVYRGKPSAACGECRKRRSRCDLALPACGQCIRTKRKCPGYRNAVDLLFFDQNEQAAKRSKPRGGASDPPTSKVSSVQRHMASAVTCYYSMNNVILYQSVNDVAVNYFMDSYVGSDQKIAEFGFVSAIYSRQGFNSTELQRSLTAFGLAAYSKASQRPDLLRPATKSYITAVRGVNTMLSGSNFGQSGEALLASVVLLAMFEIIITPTGAGLANFSRHLKGAVTIASMLIKQKKAVDSKLLRSVLYCLIVEAWMQNKEFTPEFFVVYGELNSQKHPNSLFAAYVEALLENMAFRNKVNCGELSTPTEIIVEAVRVDRRTKDLMNLPDIGRFDKVWLPGDIRNIFQDALVHRTQSNFRAYMWNNLRIGRIHMHRLIISQCAMLLSSASDSPQENAEPEPETLSEHMRAWIAMQEQKSKLAMQYFAREVCGTLPQMGEHTNALPSLPEQVYQQVDDSPNAKGPPKVMDLPAMIMLSAIPRSCSLFIVFFQLSNLSTLPYITEDLRQWIQCRRADILANSNKQDSSMLRAMLDRSKLQKPPGAAPKTSHMPLTTARRLE</sequence>
<evidence type="ECO:0000313" key="4">
    <source>
        <dbReference type="EMBL" id="KAF1957931.1"/>
    </source>
</evidence>
<name>A0A6A5TZ63_9PLEO</name>
<dbReference type="GO" id="GO:0008270">
    <property type="term" value="F:zinc ion binding"/>
    <property type="evidence" value="ECO:0007669"/>
    <property type="project" value="InterPro"/>
</dbReference>
<protein>
    <recommendedName>
        <fullName evidence="3">Zn(2)-C6 fungal-type domain-containing protein</fullName>
    </recommendedName>
</protein>
<dbReference type="OrthoDB" id="4220372at2759"/>
<evidence type="ECO:0000256" key="2">
    <source>
        <dbReference type="SAM" id="MobiDB-lite"/>
    </source>
</evidence>